<keyword evidence="3" id="KW-0233">DNA recombination</keyword>
<evidence type="ECO:0000313" key="9">
    <source>
        <dbReference type="Proteomes" id="UP000450000"/>
    </source>
</evidence>
<dbReference type="InterPro" id="IPR004107">
    <property type="entry name" value="Integrase_SAM-like_N"/>
</dbReference>
<dbReference type="OrthoDB" id="3175606at2"/>
<keyword evidence="9" id="KW-1185">Reference proteome</keyword>
<evidence type="ECO:0000313" key="8">
    <source>
        <dbReference type="EMBL" id="MQS13380.1"/>
    </source>
</evidence>
<sequence>MTKSRKPNGDSTIYQAKDGRWHGYVTVGVKDNGKPDRRHVTRKTRPEITKAVRDLEAKRDKGKVPKAGQRWTVESWLTHWVENIAALTVGENTIDGYRVAVYHHLIPGLGAHRLEKLEPEHLERLYAKMQKAGSSAGTAHQVHRTVRVALNEAVRRKAITENPATIAKAPVLDETEVEPYSVEEVQRLLLEAAKVRNTARWVIALALGLRQGEVLGLQWEDVDFEAGVILVRRGRLRPRYKHGCGDRCGRKPGYCPKKINTRRETKSTKSKAGKRPIGVPEELMKLLAQHKETQDRERVRARDLWVEKGYVFTSEVGEPLNPNTDYHRWKDLLKAAEVRDARLHDARHTAATVLLILGVPDAVVDAIMGWEPGKSARMRRRYQHMTSPVLQQTAAKVGGLLWPAGDQTSRAPSAVDGPDQMAPSEVQPSNDPVSPRAVVFVAKVGQQLVPFRLHEHASALVDQWNTERPGLSAQVEVWDEARWEAEGPGGSRAVRERESDQRVVFHAYAAFRPGGERVDLSLPEQWSVAAWDFEGDVYTDRSASWRTARRPGPEQLVEAQVRGIDKSAVAAAFVEAVEQAVDRARNPGKFGDTSDW</sequence>
<name>A0A6N7KPC8_9ACTN</name>
<reference evidence="8 9" key="1">
    <citation type="submission" date="2019-09" db="EMBL/GenBank/DDBJ databases">
        <title>Genome Sequences of Streptomyces kaniharaensis ATCC 21070.</title>
        <authorList>
            <person name="Zhu W."/>
            <person name="De Crecy-Lagard V."/>
            <person name="Richards N.G."/>
        </authorList>
    </citation>
    <scope>NUCLEOTIDE SEQUENCE [LARGE SCALE GENOMIC DNA]</scope>
    <source>
        <strain evidence="8 9">SF-557</strain>
    </source>
</reference>
<evidence type="ECO:0000256" key="5">
    <source>
        <dbReference type="SAM" id="MobiDB-lite"/>
    </source>
</evidence>
<keyword evidence="2 4" id="KW-0238">DNA-binding</keyword>
<dbReference type="PROSITE" id="PS51900">
    <property type="entry name" value="CB"/>
    <property type="match status" value="1"/>
</dbReference>
<dbReference type="InterPro" id="IPR011010">
    <property type="entry name" value="DNA_brk_join_enz"/>
</dbReference>
<dbReference type="Gene3D" id="1.10.150.130">
    <property type="match status" value="1"/>
</dbReference>
<evidence type="ECO:0000259" key="6">
    <source>
        <dbReference type="PROSITE" id="PS51898"/>
    </source>
</evidence>
<dbReference type="RefSeq" id="WP_153461627.1">
    <property type="nucleotide sequence ID" value="NZ_WBOF01000001.1"/>
</dbReference>
<evidence type="ECO:0000256" key="4">
    <source>
        <dbReference type="PROSITE-ProRule" id="PRU01248"/>
    </source>
</evidence>
<evidence type="ECO:0000256" key="3">
    <source>
        <dbReference type="ARBA" id="ARBA00023172"/>
    </source>
</evidence>
<dbReference type="InterPro" id="IPR044068">
    <property type="entry name" value="CB"/>
</dbReference>
<evidence type="ECO:0000256" key="1">
    <source>
        <dbReference type="ARBA" id="ARBA00022908"/>
    </source>
</evidence>
<dbReference type="Pfam" id="PF00589">
    <property type="entry name" value="Phage_integrase"/>
    <property type="match status" value="1"/>
</dbReference>
<dbReference type="SUPFAM" id="SSF56349">
    <property type="entry name" value="DNA breaking-rejoining enzymes"/>
    <property type="match status" value="1"/>
</dbReference>
<gene>
    <name evidence="8" type="ORF">F7Q99_14120</name>
</gene>
<dbReference type="GO" id="GO:0003677">
    <property type="term" value="F:DNA binding"/>
    <property type="evidence" value="ECO:0007669"/>
    <property type="project" value="UniProtKB-UniRule"/>
</dbReference>
<feature type="domain" description="Core-binding (CB)" evidence="7">
    <location>
        <begin position="71"/>
        <end position="154"/>
    </location>
</feature>
<dbReference type="InterPro" id="IPR013762">
    <property type="entry name" value="Integrase-like_cat_sf"/>
</dbReference>
<organism evidence="8 9">
    <name type="scientific">Streptomyces kaniharaensis</name>
    <dbReference type="NCBI Taxonomy" id="212423"/>
    <lineage>
        <taxon>Bacteria</taxon>
        <taxon>Bacillati</taxon>
        <taxon>Actinomycetota</taxon>
        <taxon>Actinomycetes</taxon>
        <taxon>Kitasatosporales</taxon>
        <taxon>Streptomycetaceae</taxon>
        <taxon>Streptomyces</taxon>
    </lineage>
</organism>
<dbReference type="InterPro" id="IPR010998">
    <property type="entry name" value="Integrase_recombinase_N"/>
</dbReference>
<dbReference type="PANTHER" id="PTHR30349:SF91">
    <property type="entry name" value="INTA PROTEIN"/>
    <property type="match status" value="1"/>
</dbReference>
<dbReference type="GO" id="GO:0015074">
    <property type="term" value="P:DNA integration"/>
    <property type="evidence" value="ECO:0007669"/>
    <property type="project" value="UniProtKB-KW"/>
</dbReference>
<comment type="caution">
    <text evidence="8">The sequence shown here is derived from an EMBL/GenBank/DDBJ whole genome shotgun (WGS) entry which is preliminary data.</text>
</comment>
<dbReference type="PROSITE" id="PS51898">
    <property type="entry name" value="TYR_RECOMBINASE"/>
    <property type="match status" value="1"/>
</dbReference>
<dbReference type="InterPro" id="IPR050090">
    <property type="entry name" value="Tyrosine_recombinase_XerCD"/>
</dbReference>
<accession>A0A6N7KPC8</accession>
<protein>
    <submittedName>
        <fullName evidence="8">Site-specific integrase</fullName>
    </submittedName>
</protein>
<feature type="domain" description="Tyr recombinase" evidence="6">
    <location>
        <begin position="175"/>
        <end position="395"/>
    </location>
</feature>
<feature type="region of interest" description="Disordered" evidence="5">
    <location>
        <begin position="255"/>
        <end position="275"/>
    </location>
</feature>
<evidence type="ECO:0000259" key="7">
    <source>
        <dbReference type="PROSITE" id="PS51900"/>
    </source>
</evidence>
<dbReference type="InterPro" id="IPR002104">
    <property type="entry name" value="Integrase_catalytic"/>
</dbReference>
<dbReference type="CDD" id="cd01189">
    <property type="entry name" value="INT_ICEBs1_C_like"/>
    <property type="match status" value="1"/>
</dbReference>
<keyword evidence="1" id="KW-0229">DNA integration</keyword>
<evidence type="ECO:0000256" key="2">
    <source>
        <dbReference type="ARBA" id="ARBA00023125"/>
    </source>
</evidence>
<dbReference type="Proteomes" id="UP000450000">
    <property type="component" value="Unassembled WGS sequence"/>
</dbReference>
<proteinExistence type="predicted"/>
<dbReference type="PANTHER" id="PTHR30349">
    <property type="entry name" value="PHAGE INTEGRASE-RELATED"/>
    <property type="match status" value="1"/>
</dbReference>
<dbReference type="Pfam" id="PF14659">
    <property type="entry name" value="Phage_int_SAM_3"/>
    <property type="match status" value="1"/>
</dbReference>
<feature type="region of interest" description="Disordered" evidence="5">
    <location>
        <begin position="406"/>
        <end position="432"/>
    </location>
</feature>
<dbReference type="AlphaFoldDB" id="A0A6N7KPC8"/>
<dbReference type="GO" id="GO:0006310">
    <property type="term" value="P:DNA recombination"/>
    <property type="evidence" value="ECO:0007669"/>
    <property type="project" value="UniProtKB-KW"/>
</dbReference>
<dbReference type="Gene3D" id="1.10.443.10">
    <property type="entry name" value="Intergrase catalytic core"/>
    <property type="match status" value="1"/>
</dbReference>
<dbReference type="EMBL" id="WBOF01000001">
    <property type="protein sequence ID" value="MQS13380.1"/>
    <property type="molecule type" value="Genomic_DNA"/>
</dbReference>